<dbReference type="SUPFAM" id="SSF53335">
    <property type="entry name" value="S-adenosyl-L-methionine-dependent methyltransferases"/>
    <property type="match status" value="1"/>
</dbReference>
<evidence type="ECO:0000313" key="2">
    <source>
        <dbReference type="Proteomes" id="UP000018050"/>
    </source>
</evidence>
<gene>
    <name evidence="1" type="ORF">EAH_00004310</name>
</gene>
<dbReference type="Gene3D" id="3.40.50.150">
    <property type="entry name" value="Vaccinia Virus protein VP39"/>
    <property type="match status" value="1"/>
</dbReference>
<name>U6GCT8_EIMAC</name>
<reference evidence="1" key="2">
    <citation type="submission" date="2013-10" db="EMBL/GenBank/DDBJ databases">
        <authorList>
            <person name="Aslett M."/>
        </authorList>
    </citation>
    <scope>NUCLEOTIDE SEQUENCE</scope>
    <source>
        <strain evidence="1">Houghton</strain>
    </source>
</reference>
<organism evidence="1 2">
    <name type="scientific">Eimeria acervulina</name>
    <name type="common">Coccidian parasite</name>
    <dbReference type="NCBI Taxonomy" id="5801"/>
    <lineage>
        <taxon>Eukaryota</taxon>
        <taxon>Sar</taxon>
        <taxon>Alveolata</taxon>
        <taxon>Apicomplexa</taxon>
        <taxon>Conoidasida</taxon>
        <taxon>Coccidia</taxon>
        <taxon>Eucoccidiorida</taxon>
        <taxon>Eimeriorina</taxon>
        <taxon>Eimeriidae</taxon>
        <taxon>Eimeria</taxon>
    </lineage>
</organism>
<dbReference type="EMBL" id="HG670563">
    <property type="protein sequence ID" value="CDI77138.1"/>
    <property type="molecule type" value="Genomic_DNA"/>
</dbReference>
<dbReference type="InterPro" id="IPR029063">
    <property type="entry name" value="SAM-dependent_MTases_sf"/>
</dbReference>
<protein>
    <submittedName>
        <fullName evidence="1">Dual specificity protein phosphatase CDC14A, putative</fullName>
    </submittedName>
</protein>
<dbReference type="PANTHER" id="PTHR42873">
    <property type="entry name" value="RIBOSOMAL RNA LARGE SUBUNIT METHYLTRANSFERASE"/>
    <property type="match status" value="1"/>
</dbReference>
<dbReference type="AlphaFoldDB" id="U6GCT8"/>
<evidence type="ECO:0000313" key="1">
    <source>
        <dbReference type="EMBL" id="CDI77138.1"/>
    </source>
</evidence>
<dbReference type="RefSeq" id="XP_013252447.1">
    <property type="nucleotide sequence ID" value="XM_013396993.1"/>
</dbReference>
<proteinExistence type="predicted"/>
<reference evidence="1" key="1">
    <citation type="submission" date="2013-10" db="EMBL/GenBank/DDBJ databases">
        <title>Genomic analysis of the causative agents of coccidiosis in chickens.</title>
        <authorList>
            <person name="Reid A.J."/>
            <person name="Blake D."/>
            <person name="Billington K."/>
            <person name="Browne H."/>
            <person name="Dunn M."/>
            <person name="Hung S."/>
            <person name="Kawahara F."/>
            <person name="Miranda-Saavedra D."/>
            <person name="Mourier T."/>
            <person name="Nagra H."/>
            <person name="Otto T.D."/>
            <person name="Rawlings N."/>
            <person name="Sanchez A."/>
            <person name="Sanders M."/>
            <person name="Subramaniam C."/>
            <person name="Tay Y."/>
            <person name="Dear P."/>
            <person name="Doerig C."/>
            <person name="Gruber A."/>
            <person name="Parkinson J."/>
            <person name="Shirley M."/>
            <person name="Wan K.L."/>
            <person name="Berriman M."/>
            <person name="Tomley F."/>
            <person name="Pain A."/>
        </authorList>
    </citation>
    <scope>NUCLEOTIDE SEQUENCE</scope>
    <source>
        <strain evidence="1">Houghton</strain>
    </source>
</reference>
<dbReference type="OrthoDB" id="269872at2759"/>
<dbReference type="GeneID" id="25268501"/>
<keyword evidence="2" id="KW-1185">Reference proteome</keyword>
<dbReference type="Proteomes" id="UP000018050">
    <property type="component" value="Unassembled WGS sequence"/>
</dbReference>
<dbReference type="OMA" id="CVVVESN"/>
<dbReference type="GO" id="GO:0008168">
    <property type="term" value="F:methyltransferase activity"/>
    <property type="evidence" value="ECO:0007669"/>
    <property type="project" value="UniProtKB-KW"/>
</dbReference>
<accession>U6GCT8</accession>
<dbReference type="VEuPathDB" id="ToxoDB:EAH_00004310"/>
<sequence length="541" mass="58582">MSLWQRLPASQTTEIAAAIRPLILKFHKTRCTLQTTRLISHKTETCHIPCGSNETNHRTSTSLEEFQNFEDCPASRPTLQLQRRGKADATRRLLPSWIFAHEIQNFGELQRLQQQVTLEATDSRVSPQDGKLFPLAVNVVDSESNCFLGCAIFHSRPLIAARVLEGVSASTSLNAEYLGHRLREAADRRRSLPPDVLQPAAAAAAAAAADREPQSCPSHSQTASVPRGFYRLINGERSELLTAPLVAAIQETLGPSAVVLRNDSLLRELERDASLKSYTALISGELRDWQWIKEGGCCFPVDLLNSPDTGWYYDRRGVRAAVAGLAVGGRLLDLHCHSAAFSIRALRSGAARSSVCVDISSSSLELAAEAAAANGVQQQLLLQKADALQWLLHRTRHLALQPSCTAPQGSLPSVNREAASIEAALGGKKRTGEVPVEAQFDIIVIDPPPPQRQGLVPAFSDELLQLAAAAARLLSSGGRLVVVESSRFLSLQQLLQILTDAVNAAGRTATLEMHGGPTLDCPQDLLSQGVLGMNWVVLQLT</sequence>
<dbReference type="PANTHER" id="PTHR42873:SF1">
    <property type="entry name" value="S-ADENOSYLMETHIONINE-DEPENDENT METHYLTRANSFERASE DOMAIN-CONTAINING PROTEIN"/>
    <property type="match status" value="1"/>
</dbReference>
<dbReference type="GO" id="GO:0032259">
    <property type="term" value="P:methylation"/>
    <property type="evidence" value="ECO:0007669"/>
    <property type="project" value="UniProtKB-KW"/>
</dbReference>